<proteinExistence type="predicted"/>
<gene>
    <name evidence="1" type="ORF">COLO4_27363</name>
</gene>
<accession>A0A1R3HRX8</accession>
<dbReference type="STRING" id="93759.A0A1R3HRX8"/>
<dbReference type="PANTHER" id="PTHR47382">
    <property type="entry name" value="U-BOX DOMAIN-CONTAINING PROTEIN 52-LIKE"/>
    <property type="match status" value="1"/>
</dbReference>
<keyword evidence="2" id="KW-1185">Reference proteome</keyword>
<organism evidence="1 2">
    <name type="scientific">Corchorus olitorius</name>
    <dbReference type="NCBI Taxonomy" id="93759"/>
    <lineage>
        <taxon>Eukaryota</taxon>
        <taxon>Viridiplantae</taxon>
        <taxon>Streptophyta</taxon>
        <taxon>Embryophyta</taxon>
        <taxon>Tracheophyta</taxon>
        <taxon>Spermatophyta</taxon>
        <taxon>Magnoliopsida</taxon>
        <taxon>eudicotyledons</taxon>
        <taxon>Gunneridae</taxon>
        <taxon>Pentapetalae</taxon>
        <taxon>rosids</taxon>
        <taxon>malvids</taxon>
        <taxon>Malvales</taxon>
        <taxon>Malvaceae</taxon>
        <taxon>Grewioideae</taxon>
        <taxon>Apeibeae</taxon>
        <taxon>Corchorus</taxon>
    </lineage>
</organism>
<sequence length="141" mass="16094">METQVEKVYVAVGNDIQDGYKTLAWTLRKWNAQQISIVLLHVTYNISKDFVYTPFGKLPASAVSEEKLEVLRMYEQEKTDKLLSKYIAFCGKVKAEILKVEKYDEPIHKLIVDLMSGLRIGKFVMGMTFMKSSSGYGKLIS</sequence>
<evidence type="ECO:0000313" key="2">
    <source>
        <dbReference type="Proteomes" id="UP000187203"/>
    </source>
</evidence>
<name>A0A1R3HRX8_9ROSI</name>
<dbReference type="AlphaFoldDB" id="A0A1R3HRX8"/>
<evidence type="ECO:0000313" key="1">
    <source>
        <dbReference type="EMBL" id="OMO72960.1"/>
    </source>
</evidence>
<comment type="caution">
    <text evidence="1">The sequence shown here is derived from an EMBL/GenBank/DDBJ whole genome shotgun (WGS) entry which is preliminary data.</text>
</comment>
<dbReference type="PANTHER" id="PTHR47382:SF3">
    <property type="entry name" value="ADENINE NUCLEOTIDE ALPHA HYDROLASES-LIKE SUPERFAMILY PROTEIN"/>
    <property type="match status" value="1"/>
</dbReference>
<dbReference type="Proteomes" id="UP000187203">
    <property type="component" value="Unassembled WGS sequence"/>
</dbReference>
<dbReference type="EMBL" id="AWUE01019532">
    <property type="protein sequence ID" value="OMO72960.1"/>
    <property type="molecule type" value="Genomic_DNA"/>
</dbReference>
<reference evidence="2" key="1">
    <citation type="submission" date="2013-09" db="EMBL/GenBank/DDBJ databases">
        <title>Corchorus olitorius genome sequencing.</title>
        <authorList>
            <person name="Alam M."/>
            <person name="Haque M.S."/>
            <person name="Islam M.S."/>
            <person name="Emdad E.M."/>
            <person name="Islam M.M."/>
            <person name="Ahmed B."/>
            <person name="Halim A."/>
            <person name="Hossen Q.M.M."/>
            <person name="Hossain M.Z."/>
            <person name="Ahmed R."/>
            <person name="Khan M.M."/>
            <person name="Islam R."/>
            <person name="Rashid M.M."/>
            <person name="Khan S.A."/>
            <person name="Rahman M.S."/>
            <person name="Alam M."/>
            <person name="Yahiya A.S."/>
            <person name="Khan M.S."/>
            <person name="Azam M.S."/>
            <person name="Haque T."/>
            <person name="Lashkar M.Z.H."/>
            <person name="Akhand A.I."/>
            <person name="Morshed G."/>
            <person name="Roy S."/>
            <person name="Uddin K.S."/>
            <person name="Rabeya T."/>
            <person name="Hossain A.S."/>
            <person name="Chowdhury A."/>
            <person name="Snigdha A.R."/>
            <person name="Mortoza M.S."/>
            <person name="Matin S.A."/>
            <person name="Hoque S.M.E."/>
            <person name="Islam M.K."/>
            <person name="Roy D.K."/>
            <person name="Haider R."/>
            <person name="Moosa M.M."/>
            <person name="Elias S.M."/>
            <person name="Hasan A.M."/>
            <person name="Jahan S."/>
            <person name="Shafiuddin M."/>
            <person name="Mahmood N."/>
            <person name="Shommy N.S."/>
        </authorList>
    </citation>
    <scope>NUCLEOTIDE SEQUENCE [LARGE SCALE GENOMIC DNA]</scope>
    <source>
        <strain evidence="2">cv. O-4</strain>
    </source>
</reference>
<protein>
    <submittedName>
        <fullName evidence="1">Rossmann-like alpha/beta/alpha sandwich</fullName>
    </submittedName>
</protein>
<dbReference type="OrthoDB" id="10064100at2759"/>